<dbReference type="Pfam" id="PF00126">
    <property type="entry name" value="HTH_1"/>
    <property type="match status" value="1"/>
</dbReference>
<dbReference type="InterPro" id="IPR036388">
    <property type="entry name" value="WH-like_DNA-bd_sf"/>
</dbReference>
<evidence type="ECO:0000256" key="4">
    <source>
        <dbReference type="ARBA" id="ARBA00023163"/>
    </source>
</evidence>
<dbReference type="PRINTS" id="PR00039">
    <property type="entry name" value="HTHLYSR"/>
</dbReference>
<comment type="caution">
    <text evidence="6">The sequence shown here is derived from an EMBL/GenBank/DDBJ whole genome shotgun (WGS) entry which is preliminary data.</text>
</comment>
<feature type="domain" description="HTH lysR-type" evidence="5">
    <location>
        <begin position="1"/>
        <end position="58"/>
    </location>
</feature>
<keyword evidence="4" id="KW-0804">Transcription</keyword>
<sequence length="315" mass="34752">MFIRQLNYLVTLAREQHFARAAELCNVTQPALSSAIRSLENELGLVIVRRGRRFLGLTEEGERVLGWARQTIAALDHMRQDVSAANLLTGTVRVGVIPTTMPVVSLLIATCRETHPMLRFAVRSLSSDAILRQLDEYELDIGFTYLDEHTQAGFEVMQLYRERYVLVSPSGPDESVRAGAVRWDALGELQFCLLDSSMQNRQVINAAFRRAGIEPKIVLEADSLLTLMSSVQHSGLHTVLPHSVLSVTGSAGRDAVTPIAPELTREIGLIARELPSRPPLVAALWKAAGRLDLQTRFDAFLDHPHAIVDATTAVS</sequence>
<evidence type="ECO:0000256" key="2">
    <source>
        <dbReference type="ARBA" id="ARBA00023015"/>
    </source>
</evidence>
<keyword evidence="2" id="KW-0805">Transcription regulation</keyword>
<proteinExistence type="inferred from homology"/>
<protein>
    <submittedName>
        <fullName evidence="6">DNA-binding transcriptional LysR family regulator</fullName>
    </submittedName>
</protein>
<reference evidence="6 7" key="1">
    <citation type="submission" date="2018-05" db="EMBL/GenBank/DDBJ databases">
        <title>Genomic Encyclopedia of Type Strains, Phase IV (KMG-V): Genome sequencing to study the core and pangenomes of soil and plant-associated prokaryotes.</title>
        <authorList>
            <person name="Whitman W."/>
        </authorList>
    </citation>
    <scope>NUCLEOTIDE SEQUENCE [LARGE SCALE GENOMIC DNA]</scope>
    <source>
        <strain evidence="6 7">SCZa-39</strain>
    </source>
</reference>
<evidence type="ECO:0000256" key="1">
    <source>
        <dbReference type="ARBA" id="ARBA00009437"/>
    </source>
</evidence>
<dbReference type="PANTHER" id="PTHR30419">
    <property type="entry name" value="HTH-TYPE TRANSCRIPTIONAL REGULATOR YBHD"/>
    <property type="match status" value="1"/>
</dbReference>
<gene>
    <name evidence="6" type="ORF">C7402_1337</name>
</gene>
<dbReference type="Pfam" id="PF03466">
    <property type="entry name" value="LysR_substrate"/>
    <property type="match status" value="1"/>
</dbReference>
<dbReference type="CDD" id="cd05466">
    <property type="entry name" value="PBP2_LTTR_substrate"/>
    <property type="match status" value="1"/>
</dbReference>
<dbReference type="Gene3D" id="1.10.10.10">
    <property type="entry name" value="Winged helix-like DNA-binding domain superfamily/Winged helix DNA-binding domain"/>
    <property type="match status" value="1"/>
</dbReference>
<comment type="similarity">
    <text evidence="1">Belongs to the LysR transcriptional regulatory family.</text>
</comment>
<dbReference type="SUPFAM" id="SSF53850">
    <property type="entry name" value="Periplasmic binding protein-like II"/>
    <property type="match status" value="1"/>
</dbReference>
<name>A0ABX5KBF5_9BURK</name>
<keyword evidence="3 6" id="KW-0238">DNA-binding</keyword>
<dbReference type="SUPFAM" id="SSF46785">
    <property type="entry name" value="Winged helix' DNA-binding domain"/>
    <property type="match status" value="1"/>
</dbReference>
<dbReference type="EMBL" id="QEOB01000033">
    <property type="protein sequence ID" value="PVX70853.1"/>
    <property type="molecule type" value="Genomic_DNA"/>
</dbReference>
<dbReference type="InterPro" id="IPR005119">
    <property type="entry name" value="LysR_subst-bd"/>
</dbReference>
<accession>A0ABX5KBF5</accession>
<evidence type="ECO:0000256" key="3">
    <source>
        <dbReference type="ARBA" id="ARBA00023125"/>
    </source>
</evidence>
<dbReference type="InterPro" id="IPR036390">
    <property type="entry name" value="WH_DNA-bd_sf"/>
</dbReference>
<dbReference type="InterPro" id="IPR050950">
    <property type="entry name" value="HTH-type_LysR_regulators"/>
</dbReference>
<dbReference type="InterPro" id="IPR000847">
    <property type="entry name" value="LysR_HTH_N"/>
</dbReference>
<evidence type="ECO:0000313" key="7">
    <source>
        <dbReference type="Proteomes" id="UP000245712"/>
    </source>
</evidence>
<keyword evidence="7" id="KW-1185">Reference proteome</keyword>
<dbReference type="PANTHER" id="PTHR30419:SF31">
    <property type="entry name" value="BLR3139 PROTEIN"/>
    <property type="match status" value="1"/>
</dbReference>
<dbReference type="Gene3D" id="3.40.190.290">
    <property type="match status" value="1"/>
</dbReference>
<dbReference type="RefSeq" id="WP_116614566.1">
    <property type="nucleotide sequence ID" value="NZ_QEOB01000033.1"/>
</dbReference>
<evidence type="ECO:0000259" key="5">
    <source>
        <dbReference type="PROSITE" id="PS50931"/>
    </source>
</evidence>
<dbReference type="GO" id="GO:0003677">
    <property type="term" value="F:DNA binding"/>
    <property type="evidence" value="ECO:0007669"/>
    <property type="project" value="UniProtKB-KW"/>
</dbReference>
<dbReference type="Proteomes" id="UP000245712">
    <property type="component" value="Unassembled WGS sequence"/>
</dbReference>
<dbReference type="PROSITE" id="PS50931">
    <property type="entry name" value="HTH_LYSR"/>
    <property type="match status" value="1"/>
</dbReference>
<evidence type="ECO:0000313" key="6">
    <source>
        <dbReference type="EMBL" id="PVX70853.1"/>
    </source>
</evidence>
<organism evidence="6 7">
    <name type="scientific">Paraburkholderia unamae</name>
    <dbReference type="NCBI Taxonomy" id="219649"/>
    <lineage>
        <taxon>Bacteria</taxon>
        <taxon>Pseudomonadati</taxon>
        <taxon>Pseudomonadota</taxon>
        <taxon>Betaproteobacteria</taxon>
        <taxon>Burkholderiales</taxon>
        <taxon>Burkholderiaceae</taxon>
        <taxon>Paraburkholderia</taxon>
    </lineage>
</organism>